<dbReference type="InterPro" id="IPR010718">
    <property type="entry name" value="DUF1294"/>
</dbReference>
<dbReference type="Pfam" id="PF06961">
    <property type="entry name" value="DUF1294"/>
    <property type="match status" value="1"/>
</dbReference>
<keyword evidence="1" id="KW-1133">Transmembrane helix</keyword>
<evidence type="ECO:0000313" key="3">
    <source>
        <dbReference type="Proteomes" id="UP000028643"/>
    </source>
</evidence>
<dbReference type="PATRIC" id="fig|317.174.peg.3133"/>
<dbReference type="Proteomes" id="UP000028643">
    <property type="component" value="Unassembled WGS sequence"/>
</dbReference>
<feature type="transmembrane region" description="Helical" evidence="1">
    <location>
        <begin position="52"/>
        <end position="70"/>
    </location>
</feature>
<reference evidence="2 3" key="1">
    <citation type="submission" date="2014-07" db="EMBL/GenBank/DDBJ databases">
        <title>Draft Genome Sequences of Environmental Pseudomonas syringae strains.</title>
        <authorList>
            <person name="Baltrus D.A."/>
            <person name="Berge O."/>
            <person name="Morris C."/>
        </authorList>
    </citation>
    <scope>NUCLEOTIDE SEQUENCE [LARGE SCALE GENOMIC DNA]</scope>
    <source>
        <strain evidence="2 3">CEB003</strain>
    </source>
</reference>
<feature type="transmembrane region" description="Helical" evidence="1">
    <location>
        <begin position="118"/>
        <end position="137"/>
    </location>
</feature>
<proteinExistence type="predicted"/>
<gene>
    <name evidence="2" type="ORF">IV02_15335</name>
</gene>
<organism evidence="2 3">
    <name type="scientific">Pseudomonas syringae</name>
    <dbReference type="NCBI Taxonomy" id="317"/>
    <lineage>
        <taxon>Bacteria</taxon>
        <taxon>Pseudomonadati</taxon>
        <taxon>Pseudomonadota</taxon>
        <taxon>Gammaproteobacteria</taxon>
        <taxon>Pseudomonadales</taxon>
        <taxon>Pseudomonadaceae</taxon>
        <taxon>Pseudomonas</taxon>
    </lineage>
</organism>
<feature type="transmembrane region" description="Helical" evidence="1">
    <location>
        <begin position="27"/>
        <end position="46"/>
    </location>
</feature>
<sequence length="147" mass="16769">MQAPNPPGNRNNAEAARARRSMQFPKLKLIILILVCAVPFFGALSMLLQGSWLPSAVYLGMSLLTFGLYWRDKRQARLDGWRTPEKVLHGAELLGGWPGALLAQQVFRHKTRKISYQLVFWLIILLHQVVWIDRVFLGGNFLASHLY</sequence>
<evidence type="ECO:0000256" key="1">
    <source>
        <dbReference type="SAM" id="Phobius"/>
    </source>
</evidence>
<dbReference type="EMBL" id="JPQT01000108">
    <property type="protein sequence ID" value="KFE50797.1"/>
    <property type="molecule type" value="Genomic_DNA"/>
</dbReference>
<dbReference type="AlphaFoldDB" id="A0A085V5T4"/>
<name>A0A085V5T4_PSESX</name>
<keyword evidence="1" id="KW-0812">Transmembrane</keyword>
<protein>
    <submittedName>
        <fullName evidence="2">Membrane protein</fullName>
    </submittedName>
</protein>
<comment type="caution">
    <text evidence="2">The sequence shown here is derived from an EMBL/GenBank/DDBJ whole genome shotgun (WGS) entry which is preliminary data.</text>
</comment>
<evidence type="ECO:0000313" key="2">
    <source>
        <dbReference type="EMBL" id="KFE50797.1"/>
    </source>
</evidence>
<accession>A0A085V5T4</accession>
<keyword evidence="1" id="KW-0472">Membrane</keyword>